<dbReference type="SMART" id="SM00922">
    <property type="entry name" value="MR_MLE"/>
    <property type="match status" value="1"/>
</dbReference>
<dbReference type="InterPro" id="IPR013342">
    <property type="entry name" value="Mandelate_racemase_C"/>
</dbReference>
<keyword evidence="1" id="KW-0479">Metal-binding</keyword>
<dbReference type="GO" id="GO:0009063">
    <property type="term" value="P:amino acid catabolic process"/>
    <property type="evidence" value="ECO:0007669"/>
    <property type="project" value="InterPro"/>
</dbReference>
<proteinExistence type="predicted"/>
<protein>
    <submittedName>
        <fullName evidence="3">O-succinylbenzoate synthase</fullName>
    </submittedName>
</protein>
<dbReference type="Gene3D" id="3.30.390.10">
    <property type="entry name" value="Enolase-like, N-terminal domain"/>
    <property type="match status" value="1"/>
</dbReference>
<dbReference type="GO" id="GO:0046872">
    <property type="term" value="F:metal ion binding"/>
    <property type="evidence" value="ECO:0007669"/>
    <property type="project" value="UniProtKB-KW"/>
</dbReference>
<dbReference type="InterPro" id="IPR029017">
    <property type="entry name" value="Enolase-like_N"/>
</dbReference>
<dbReference type="GO" id="GO:0016854">
    <property type="term" value="F:racemase and epimerase activity"/>
    <property type="evidence" value="ECO:0007669"/>
    <property type="project" value="UniProtKB-ARBA"/>
</dbReference>
<evidence type="ECO:0000256" key="1">
    <source>
        <dbReference type="ARBA" id="ARBA00022723"/>
    </source>
</evidence>
<dbReference type="SFLD" id="SFLDS00001">
    <property type="entry name" value="Enolase"/>
    <property type="match status" value="1"/>
</dbReference>
<dbReference type="InterPro" id="IPR029065">
    <property type="entry name" value="Enolase_C-like"/>
</dbReference>
<name>A0A1I1F2N9_9BACT</name>
<dbReference type="InterPro" id="IPR018110">
    <property type="entry name" value="Mandel_Rmase/mucon_lact_enz_CS"/>
</dbReference>
<gene>
    <name evidence="3" type="ORF">SAMN05421780_10223</name>
</gene>
<feature type="domain" description="Mandelate racemase/muconate lactonizing enzyme C-terminal" evidence="2">
    <location>
        <begin position="165"/>
        <end position="263"/>
    </location>
</feature>
<sequence length="383" mass="43160">MQIEVPDFNQAIEFHTMQLKATYQKHTLQFKFDAGTSRGVLRERDVYFIRIYDDRHPNLSGWGECGALSGLSLDDRPDFETHLAHICHKISTSPFDVNNVWSNSSEIINIFCTYFVPETFPSIRFGIETALYDRLNGGRRLIFKNDFYKGKKAIPINGLIWMGQPDFMLSQIEQKLEQGYKCLKMKIGAIGWKEELAILQMLRQRFSADQLTLRVDANGAFLPHQAPEILQILADLQIHSIEQPIAAGQTQAMAELCRISPVPIALDEELIRCTDFDARAALLQVLKPAYLILKPSLLGGFAACQDWIELAANHNISWWITSALESNVGLNAIAQFTAQFPNTAAMPQGLGTGQLYHNNIDSPLQIKDGFLHYAPSEAWGTIF</sequence>
<dbReference type="Proteomes" id="UP000199514">
    <property type="component" value="Unassembled WGS sequence"/>
</dbReference>
<dbReference type="SFLD" id="SFLDG00180">
    <property type="entry name" value="muconate_cycloisomerase"/>
    <property type="match status" value="1"/>
</dbReference>
<dbReference type="CDD" id="cd03320">
    <property type="entry name" value="OSBS"/>
    <property type="match status" value="1"/>
</dbReference>
<dbReference type="Pfam" id="PF13378">
    <property type="entry name" value="MR_MLE_C"/>
    <property type="match status" value="1"/>
</dbReference>
<evidence type="ECO:0000259" key="2">
    <source>
        <dbReference type="SMART" id="SM00922"/>
    </source>
</evidence>
<evidence type="ECO:0000313" key="4">
    <source>
        <dbReference type="Proteomes" id="UP000199514"/>
    </source>
</evidence>
<dbReference type="PANTHER" id="PTHR48073:SF2">
    <property type="entry name" value="O-SUCCINYLBENZOATE SYNTHASE"/>
    <property type="match status" value="1"/>
</dbReference>
<keyword evidence="4" id="KW-1185">Reference proteome</keyword>
<reference evidence="3 4" key="1">
    <citation type="submission" date="2016-10" db="EMBL/GenBank/DDBJ databases">
        <authorList>
            <person name="de Groot N.N."/>
        </authorList>
    </citation>
    <scope>NUCLEOTIDE SEQUENCE [LARGE SCALE GENOMIC DNA]</scope>
    <source>
        <strain evidence="3 4">DSM 6793</strain>
    </source>
</reference>
<dbReference type="PROSITE" id="PS00909">
    <property type="entry name" value="MR_MLE_2"/>
    <property type="match status" value="1"/>
</dbReference>
<dbReference type="SFLD" id="SFLDF00009">
    <property type="entry name" value="o-succinylbenzoate_synthase"/>
    <property type="match status" value="1"/>
</dbReference>
<dbReference type="EMBL" id="FOLE01000002">
    <property type="protein sequence ID" value="SFB93594.1"/>
    <property type="molecule type" value="Genomic_DNA"/>
</dbReference>
<evidence type="ECO:0000313" key="3">
    <source>
        <dbReference type="EMBL" id="SFB93594.1"/>
    </source>
</evidence>
<dbReference type="SUPFAM" id="SSF54826">
    <property type="entry name" value="Enolase N-terminal domain-like"/>
    <property type="match status" value="1"/>
</dbReference>
<dbReference type="InterPro" id="IPR036849">
    <property type="entry name" value="Enolase-like_C_sf"/>
</dbReference>
<organism evidence="3 4">
    <name type="scientific">Flexibacter flexilis DSM 6793</name>
    <dbReference type="NCBI Taxonomy" id="927664"/>
    <lineage>
        <taxon>Bacteria</taxon>
        <taxon>Pseudomonadati</taxon>
        <taxon>Bacteroidota</taxon>
        <taxon>Cytophagia</taxon>
        <taxon>Cytophagales</taxon>
        <taxon>Flexibacteraceae</taxon>
        <taxon>Flexibacter</taxon>
    </lineage>
</organism>
<dbReference type="SUPFAM" id="SSF51604">
    <property type="entry name" value="Enolase C-terminal domain-like"/>
    <property type="match status" value="1"/>
</dbReference>
<dbReference type="Gene3D" id="3.20.20.120">
    <property type="entry name" value="Enolase-like C-terminal domain"/>
    <property type="match status" value="1"/>
</dbReference>
<dbReference type="RefSeq" id="WP_245756676.1">
    <property type="nucleotide sequence ID" value="NZ_FOLE01000002.1"/>
</dbReference>
<dbReference type="PANTHER" id="PTHR48073">
    <property type="entry name" value="O-SUCCINYLBENZOATE SYNTHASE-RELATED"/>
    <property type="match status" value="1"/>
</dbReference>
<accession>A0A1I1F2N9</accession>
<dbReference type="AlphaFoldDB" id="A0A1I1F2N9"/>
<dbReference type="STRING" id="927664.SAMN05421780_10223"/>